<name>A0ABD5ZML1_9EURY</name>
<keyword evidence="3" id="KW-1185">Reference proteome</keyword>
<protein>
    <submittedName>
        <fullName evidence="2">NAD-binding protein</fullName>
    </submittedName>
</protein>
<dbReference type="GeneID" id="79266424"/>
<evidence type="ECO:0000313" key="2">
    <source>
        <dbReference type="EMBL" id="MFC7234754.1"/>
    </source>
</evidence>
<accession>A0ABD5ZML1</accession>
<sequence>MTHDTLVLGGGPLGLALAAALAERDPSVAFVDGAAMATRARAAGLTAHESTLETAASAVDAPVETVVVATDSDARNLLLAAAAPRELGADTVVALLNDPDRRAAFDDAGIETVCVSEAVARATAESVVLDAALPSTEATEAAEGRERTRLRG</sequence>
<organism evidence="2 3">
    <name type="scientific">Halosegnis marinus</name>
    <dbReference type="NCBI Taxonomy" id="3034023"/>
    <lineage>
        <taxon>Archaea</taxon>
        <taxon>Methanobacteriati</taxon>
        <taxon>Methanobacteriota</taxon>
        <taxon>Stenosarchaea group</taxon>
        <taxon>Halobacteria</taxon>
        <taxon>Halobacteriales</taxon>
        <taxon>Natronomonadaceae</taxon>
        <taxon>Halosegnis</taxon>
    </lineage>
</organism>
<dbReference type="EMBL" id="JBHTAP010000001">
    <property type="protein sequence ID" value="MFC7234754.1"/>
    <property type="molecule type" value="Genomic_DNA"/>
</dbReference>
<reference evidence="2 3" key="1">
    <citation type="journal article" date="2019" name="Int. J. Syst. Evol. Microbiol.">
        <title>The Global Catalogue of Microorganisms (GCM) 10K type strain sequencing project: providing services to taxonomists for standard genome sequencing and annotation.</title>
        <authorList>
            <consortium name="The Broad Institute Genomics Platform"/>
            <consortium name="The Broad Institute Genome Sequencing Center for Infectious Disease"/>
            <person name="Wu L."/>
            <person name="Ma J."/>
        </authorList>
    </citation>
    <scope>NUCLEOTIDE SEQUENCE [LARGE SCALE GENOMIC DNA]</scope>
    <source>
        <strain evidence="2 3">DT85</strain>
    </source>
</reference>
<evidence type="ECO:0000259" key="1">
    <source>
        <dbReference type="Pfam" id="PF02254"/>
    </source>
</evidence>
<dbReference type="Gene3D" id="3.40.50.720">
    <property type="entry name" value="NAD(P)-binding Rossmann-like Domain"/>
    <property type="match status" value="1"/>
</dbReference>
<dbReference type="AlphaFoldDB" id="A0ABD5ZML1"/>
<comment type="caution">
    <text evidence="2">The sequence shown here is derived from an EMBL/GenBank/DDBJ whole genome shotgun (WGS) entry which is preliminary data.</text>
</comment>
<dbReference type="InterPro" id="IPR003148">
    <property type="entry name" value="RCK_N"/>
</dbReference>
<dbReference type="RefSeq" id="WP_276235772.1">
    <property type="nucleotide sequence ID" value="NZ_CP119802.1"/>
</dbReference>
<feature type="domain" description="RCK N-terminal" evidence="1">
    <location>
        <begin position="6"/>
        <end position="114"/>
    </location>
</feature>
<dbReference type="InterPro" id="IPR036291">
    <property type="entry name" value="NAD(P)-bd_dom_sf"/>
</dbReference>
<gene>
    <name evidence="2" type="ORF">ACFQJ4_05405</name>
</gene>
<dbReference type="Pfam" id="PF02254">
    <property type="entry name" value="TrkA_N"/>
    <property type="match status" value="1"/>
</dbReference>
<evidence type="ECO:0000313" key="3">
    <source>
        <dbReference type="Proteomes" id="UP001596398"/>
    </source>
</evidence>
<dbReference type="SUPFAM" id="SSF51735">
    <property type="entry name" value="NAD(P)-binding Rossmann-fold domains"/>
    <property type="match status" value="1"/>
</dbReference>
<proteinExistence type="predicted"/>
<dbReference type="Proteomes" id="UP001596398">
    <property type="component" value="Unassembled WGS sequence"/>
</dbReference>